<protein>
    <submittedName>
        <fullName evidence="1">Uncharacterized protein</fullName>
    </submittedName>
</protein>
<dbReference type="Proteomes" id="UP001296104">
    <property type="component" value="Unassembled WGS sequence"/>
</dbReference>
<gene>
    <name evidence="1" type="ORF">LECACI_7A003826</name>
</gene>
<evidence type="ECO:0000313" key="2">
    <source>
        <dbReference type="Proteomes" id="UP001296104"/>
    </source>
</evidence>
<proteinExistence type="predicted"/>
<reference evidence="1" key="1">
    <citation type="submission" date="2023-11" db="EMBL/GenBank/DDBJ databases">
        <authorList>
            <person name="Alioto T."/>
            <person name="Alioto T."/>
            <person name="Gomez Garrido J."/>
        </authorList>
    </citation>
    <scope>NUCLEOTIDE SEQUENCE</scope>
</reference>
<sequence length="105" mass="12521">MKQFTSFTFELLEELGDEHRLGCKCCRFGNGVDLPIPRQLSVQETTRAARKFSAAIFKHWTELNAIIKRFEGTMHKRWMKKSFRQRREILLKAWPQDIRNPQARL</sequence>
<name>A0AAI8YXJ4_9PEZI</name>
<keyword evidence="2" id="KW-1185">Reference proteome</keyword>
<dbReference type="EMBL" id="CAVMBE010000019">
    <property type="protein sequence ID" value="CAK3984233.1"/>
    <property type="molecule type" value="Genomic_DNA"/>
</dbReference>
<evidence type="ECO:0000313" key="1">
    <source>
        <dbReference type="EMBL" id="CAK3984233.1"/>
    </source>
</evidence>
<organism evidence="1 2">
    <name type="scientific">Lecanosticta acicola</name>
    <dbReference type="NCBI Taxonomy" id="111012"/>
    <lineage>
        <taxon>Eukaryota</taxon>
        <taxon>Fungi</taxon>
        <taxon>Dikarya</taxon>
        <taxon>Ascomycota</taxon>
        <taxon>Pezizomycotina</taxon>
        <taxon>Dothideomycetes</taxon>
        <taxon>Dothideomycetidae</taxon>
        <taxon>Mycosphaerellales</taxon>
        <taxon>Mycosphaerellaceae</taxon>
        <taxon>Lecanosticta</taxon>
    </lineage>
</organism>
<accession>A0AAI8YXJ4</accession>
<comment type="caution">
    <text evidence="1">The sequence shown here is derived from an EMBL/GenBank/DDBJ whole genome shotgun (WGS) entry which is preliminary data.</text>
</comment>
<dbReference type="AlphaFoldDB" id="A0AAI8YXJ4"/>